<protein>
    <recommendedName>
        <fullName evidence="10">Protein TonB</fullName>
    </recommendedName>
</protein>
<sequence length="244" mass="25715">MSNSATLSPQPTRLPRLSRNTIIVGSVLLFHGVGLWALQSGLLRRAVEVVVPAEILAEFITPPAPPAPERPPAPPPPAPTPPQPAPPKPRPQPVQRPRPAPAPQPLAVESPAPAVDVSPITPAPVPAPAPPAPPPPPAPPAPPAPPPPPKVVQPSSTADYLNNAPPPYPAMSRRLGETGRVVVRVLIGPDGRAQDARIQASSGFERLDKVALETARDRWRYKPGTTDGVPSAMWFNVPINFVLE</sequence>
<feature type="compositionally biased region" description="Pro residues" evidence="11">
    <location>
        <begin position="121"/>
        <end position="151"/>
    </location>
</feature>
<evidence type="ECO:0000256" key="3">
    <source>
        <dbReference type="ARBA" id="ARBA00022448"/>
    </source>
</evidence>
<evidence type="ECO:0000256" key="11">
    <source>
        <dbReference type="SAM" id="MobiDB-lite"/>
    </source>
</evidence>
<keyword evidence="10" id="KW-0735">Signal-anchor</keyword>
<keyword evidence="9 10" id="KW-0472">Membrane</keyword>
<evidence type="ECO:0000313" key="14">
    <source>
        <dbReference type="Proteomes" id="UP001549320"/>
    </source>
</evidence>
<feature type="domain" description="TonB C-terminal" evidence="12">
    <location>
        <begin position="153"/>
        <end position="244"/>
    </location>
</feature>
<keyword evidence="4 10" id="KW-1003">Cell membrane</keyword>
<comment type="similarity">
    <text evidence="2 10">Belongs to the TonB family.</text>
</comment>
<dbReference type="PROSITE" id="PS52015">
    <property type="entry name" value="TONB_CTD"/>
    <property type="match status" value="1"/>
</dbReference>
<gene>
    <name evidence="13" type="ORF">ABIE13_003922</name>
</gene>
<dbReference type="PRINTS" id="PR01374">
    <property type="entry name" value="TONBPROTEIN"/>
</dbReference>
<evidence type="ECO:0000313" key="13">
    <source>
        <dbReference type="EMBL" id="MET4578806.1"/>
    </source>
</evidence>
<dbReference type="InterPro" id="IPR006260">
    <property type="entry name" value="TonB/TolA_C"/>
</dbReference>
<feature type="compositionally biased region" description="Pro residues" evidence="11">
    <location>
        <begin position="62"/>
        <end position="104"/>
    </location>
</feature>
<evidence type="ECO:0000256" key="9">
    <source>
        <dbReference type="ARBA" id="ARBA00023136"/>
    </source>
</evidence>
<evidence type="ECO:0000256" key="7">
    <source>
        <dbReference type="ARBA" id="ARBA00022927"/>
    </source>
</evidence>
<name>A0ABV2QCP4_9BURK</name>
<dbReference type="InterPro" id="IPR003538">
    <property type="entry name" value="TonB"/>
</dbReference>
<keyword evidence="14" id="KW-1185">Reference proteome</keyword>
<comment type="subcellular location">
    <subcellularLocation>
        <location evidence="1 10">Cell inner membrane</location>
        <topology evidence="1 10">Single-pass membrane protein</topology>
        <orientation evidence="1 10">Periplasmic side</orientation>
    </subcellularLocation>
</comment>
<feature type="region of interest" description="Disordered" evidence="11">
    <location>
        <begin position="62"/>
        <end position="173"/>
    </location>
</feature>
<evidence type="ECO:0000256" key="4">
    <source>
        <dbReference type="ARBA" id="ARBA00022475"/>
    </source>
</evidence>
<dbReference type="PANTHER" id="PTHR33446">
    <property type="entry name" value="PROTEIN TONB-RELATED"/>
    <property type="match status" value="1"/>
</dbReference>
<dbReference type="PANTHER" id="PTHR33446:SF2">
    <property type="entry name" value="PROTEIN TONB"/>
    <property type="match status" value="1"/>
</dbReference>
<dbReference type="SUPFAM" id="SSF74653">
    <property type="entry name" value="TolA/TonB C-terminal domain"/>
    <property type="match status" value="1"/>
</dbReference>
<keyword evidence="8 10" id="KW-1133">Transmembrane helix</keyword>
<evidence type="ECO:0000256" key="2">
    <source>
        <dbReference type="ARBA" id="ARBA00006555"/>
    </source>
</evidence>
<comment type="function">
    <text evidence="10">Interacts with outer membrane receptor proteins that carry out high-affinity binding and energy dependent uptake into the periplasmic space of specific substrates. It could act to transduce energy from the cytoplasmic membrane to specific energy-requiring processes in the outer membrane, resulting in the release into the periplasm of ligands bound by these outer membrane proteins.</text>
</comment>
<keyword evidence="5 10" id="KW-0997">Cell inner membrane</keyword>
<evidence type="ECO:0000256" key="1">
    <source>
        <dbReference type="ARBA" id="ARBA00004383"/>
    </source>
</evidence>
<evidence type="ECO:0000256" key="6">
    <source>
        <dbReference type="ARBA" id="ARBA00022692"/>
    </source>
</evidence>
<evidence type="ECO:0000256" key="10">
    <source>
        <dbReference type="RuleBase" id="RU362123"/>
    </source>
</evidence>
<proteinExistence type="inferred from homology"/>
<accession>A0ABV2QCP4</accession>
<organism evidence="13 14">
    <name type="scientific">Ottowia thiooxydans</name>
    <dbReference type="NCBI Taxonomy" id="219182"/>
    <lineage>
        <taxon>Bacteria</taxon>
        <taxon>Pseudomonadati</taxon>
        <taxon>Pseudomonadota</taxon>
        <taxon>Betaproteobacteria</taxon>
        <taxon>Burkholderiales</taxon>
        <taxon>Comamonadaceae</taxon>
        <taxon>Ottowia</taxon>
    </lineage>
</organism>
<evidence type="ECO:0000256" key="8">
    <source>
        <dbReference type="ARBA" id="ARBA00022989"/>
    </source>
</evidence>
<evidence type="ECO:0000256" key="5">
    <source>
        <dbReference type="ARBA" id="ARBA00022519"/>
    </source>
</evidence>
<reference evidence="13 14" key="1">
    <citation type="submission" date="2024-06" db="EMBL/GenBank/DDBJ databases">
        <title>Sorghum-associated microbial communities from plants grown in Nebraska, USA.</title>
        <authorList>
            <person name="Schachtman D."/>
        </authorList>
    </citation>
    <scope>NUCLEOTIDE SEQUENCE [LARGE SCALE GENOMIC DNA]</scope>
    <source>
        <strain evidence="13 14">2709</strain>
    </source>
</reference>
<feature type="transmembrane region" description="Helical" evidence="10">
    <location>
        <begin position="20"/>
        <end position="38"/>
    </location>
</feature>
<dbReference type="EMBL" id="JBEPSH010000007">
    <property type="protein sequence ID" value="MET4578806.1"/>
    <property type="molecule type" value="Genomic_DNA"/>
</dbReference>
<dbReference type="Gene3D" id="3.30.1150.10">
    <property type="match status" value="1"/>
</dbReference>
<comment type="caution">
    <text evidence="13">The sequence shown here is derived from an EMBL/GenBank/DDBJ whole genome shotgun (WGS) entry which is preliminary data.</text>
</comment>
<keyword evidence="6 10" id="KW-0812">Transmembrane</keyword>
<dbReference type="InterPro" id="IPR037682">
    <property type="entry name" value="TonB_C"/>
</dbReference>
<dbReference type="NCBIfam" id="TIGR01352">
    <property type="entry name" value="tonB_Cterm"/>
    <property type="match status" value="1"/>
</dbReference>
<dbReference type="InterPro" id="IPR051045">
    <property type="entry name" value="TonB-dependent_transducer"/>
</dbReference>
<dbReference type="Pfam" id="PF03544">
    <property type="entry name" value="TonB_C"/>
    <property type="match status" value="1"/>
</dbReference>
<keyword evidence="3 10" id="KW-0813">Transport</keyword>
<keyword evidence="7 10" id="KW-0653">Protein transport</keyword>
<dbReference type="RefSeq" id="WP_354446337.1">
    <property type="nucleotide sequence ID" value="NZ_JBEPSH010000007.1"/>
</dbReference>
<dbReference type="Proteomes" id="UP001549320">
    <property type="component" value="Unassembled WGS sequence"/>
</dbReference>
<evidence type="ECO:0000259" key="12">
    <source>
        <dbReference type="PROSITE" id="PS52015"/>
    </source>
</evidence>